<accession>A0A7C1P3Y1</accession>
<dbReference type="InterPro" id="IPR044720">
    <property type="entry name" value="HVO_2753-like"/>
</dbReference>
<gene>
    <name evidence="3" type="ORF">ENM88_00240</name>
    <name evidence="2" type="ORF">ENP77_00410</name>
</gene>
<organism evidence="2">
    <name type="scientific">Thermofilum pendens</name>
    <dbReference type="NCBI Taxonomy" id="2269"/>
    <lineage>
        <taxon>Archaea</taxon>
        <taxon>Thermoproteota</taxon>
        <taxon>Thermoprotei</taxon>
        <taxon>Thermofilales</taxon>
        <taxon>Thermofilaceae</taxon>
        <taxon>Thermofilum</taxon>
    </lineage>
</organism>
<sequence>MSIQLERLLPKCTSCGKLIAPYERAVSFRCPQCGESIIWRCEKCRRQSNPYLCPKCGFRGP</sequence>
<dbReference type="NCBIfam" id="NF011481">
    <property type="entry name" value="PRK14890.1"/>
    <property type="match status" value="1"/>
</dbReference>
<feature type="domain" description="Small zinc finger protein HVO-2753-like zinc-binding pocket" evidence="1">
    <location>
        <begin position="12"/>
        <end position="57"/>
    </location>
</feature>
<evidence type="ECO:0000313" key="2">
    <source>
        <dbReference type="EMBL" id="HEB48252.1"/>
    </source>
</evidence>
<dbReference type="EMBL" id="DRZM01000008">
    <property type="protein sequence ID" value="HHP04161.1"/>
    <property type="molecule type" value="Genomic_DNA"/>
</dbReference>
<dbReference type="Pfam" id="PF07754">
    <property type="entry name" value="HVO_2753_ZBP"/>
    <property type="match status" value="1"/>
</dbReference>
<protein>
    <submittedName>
        <fullName evidence="2">DUF1610 domain-containing protein</fullName>
    </submittedName>
</protein>
<evidence type="ECO:0000313" key="3">
    <source>
        <dbReference type="EMBL" id="HHP04161.1"/>
    </source>
</evidence>
<dbReference type="EMBL" id="DSKP01000013">
    <property type="protein sequence ID" value="HEB48252.1"/>
    <property type="molecule type" value="Genomic_DNA"/>
</dbReference>
<dbReference type="InterPro" id="IPR011668">
    <property type="entry name" value="HVO_2753-like_ZBP"/>
</dbReference>
<proteinExistence type="predicted"/>
<comment type="caution">
    <text evidence="2">The sequence shown here is derived from an EMBL/GenBank/DDBJ whole genome shotgun (WGS) entry which is preliminary data.</text>
</comment>
<evidence type="ECO:0000259" key="1">
    <source>
        <dbReference type="Pfam" id="PF07754"/>
    </source>
</evidence>
<dbReference type="AlphaFoldDB" id="A0A7C1P3Y1"/>
<dbReference type="PANTHER" id="PTHR40733:SF1">
    <property type="entry name" value="SMALL ZINC FINGER PROTEIN HVO-2753-LIKE ZINC-BINDING POCKET DOMAIN-CONTAINING PROTEIN"/>
    <property type="match status" value="1"/>
</dbReference>
<name>A0A7C1P3Y1_THEPE</name>
<reference evidence="2" key="1">
    <citation type="journal article" date="2020" name="mSystems">
        <title>Genome- and Community-Level Interaction Insights into Carbon Utilization and Element Cycling Functions of Hydrothermarchaeota in Hydrothermal Sediment.</title>
        <authorList>
            <person name="Zhou Z."/>
            <person name="Liu Y."/>
            <person name="Xu W."/>
            <person name="Pan J."/>
            <person name="Luo Z.H."/>
            <person name="Li M."/>
        </authorList>
    </citation>
    <scope>NUCLEOTIDE SEQUENCE [LARGE SCALE GENOMIC DNA]</scope>
    <source>
        <strain evidence="3">SpSt-1125</strain>
        <strain evidence="2">SpSt-25</strain>
    </source>
</reference>
<dbReference type="PANTHER" id="PTHR40733">
    <property type="entry name" value="ZINC-RIBBON RNA-BINDING PROTEIN INVOLVED IN TRANSLATION-RELATED"/>
    <property type="match status" value="1"/>
</dbReference>